<sequence length="224" mass="24530">MLPMNRQTIVERALCVLIPLLGFALLYGLPMLGMKVAIEHGWYVASAATIIPFLRATPLERISEILGYHEHDRRRCAHVVLAELDGAPEFECCIWVDELHIEGVPQPHTLFRDVTKNPQISQVVGVSTLDGRGMKNTPEEILASLDPDGGFVTLSETQIGDALTVIHDRYYSSTPGAHPEECVLFDPVSGGSLSAGSITPDQIPALIDTLTEIHRTWRENGGAL</sequence>
<dbReference type="PATRIC" id="fig|1114960.4.peg.1618"/>
<gene>
    <name evidence="1" type="ORF">AK37_08012</name>
</gene>
<dbReference type="Proteomes" id="UP000005064">
    <property type="component" value="Unassembled WGS sequence"/>
</dbReference>
<evidence type="ECO:0000313" key="2">
    <source>
        <dbReference type="Proteomes" id="UP000005064"/>
    </source>
</evidence>
<dbReference type="AlphaFoldDB" id="H0JQ27"/>
<comment type="caution">
    <text evidence="1">The sequence shown here is derived from an EMBL/GenBank/DDBJ whole genome shotgun (WGS) entry which is preliminary data.</text>
</comment>
<protein>
    <submittedName>
        <fullName evidence="1">Uncharacterized protein</fullName>
    </submittedName>
</protein>
<organism evidence="1 2">
    <name type="scientific">Rhodococcus pyridinivorans AK37</name>
    <dbReference type="NCBI Taxonomy" id="1114960"/>
    <lineage>
        <taxon>Bacteria</taxon>
        <taxon>Bacillati</taxon>
        <taxon>Actinomycetota</taxon>
        <taxon>Actinomycetes</taxon>
        <taxon>Mycobacteriales</taxon>
        <taxon>Nocardiaceae</taxon>
        <taxon>Rhodococcus</taxon>
    </lineage>
</organism>
<evidence type="ECO:0000313" key="1">
    <source>
        <dbReference type="EMBL" id="EHK84246.1"/>
    </source>
</evidence>
<name>H0JQ27_9NOCA</name>
<reference evidence="1 2" key="1">
    <citation type="submission" date="2011-12" db="EMBL/GenBank/DDBJ databases">
        <authorList>
            <person name="Kriszt B."/>
            <person name="Tancsics A."/>
            <person name="Cserhati M."/>
            <person name="Toth A."/>
            <person name="Nagy I."/>
            <person name="Horvath B."/>
            <person name="Tamura T."/>
            <person name="Kukolya J."/>
            <person name="Szoboszlay S."/>
        </authorList>
    </citation>
    <scope>NUCLEOTIDE SEQUENCE [LARGE SCALE GENOMIC DNA]</scope>
    <source>
        <strain evidence="1 2">AK37</strain>
    </source>
</reference>
<accession>H0JQ27</accession>
<dbReference type="EMBL" id="AHBW01000036">
    <property type="protein sequence ID" value="EHK84246.1"/>
    <property type="molecule type" value="Genomic_DNA"/>
</dbReference>
<proteinExistence type="predicted"/>